<accession>E3T6Y5</accession>
<feature type="signal peptide" evidence="1">
    <location>
        <begin position="1"/>
        <end position="24"/>
    </location>
</feature>
<organism evidence="2">
    <name type="scientific">uncultured bacterium 164</name>
    <dbReference type="NCBI Taxonomy" id="698382"/>
    <lineage>
        <taxon>Bacteria</taxon>
        <taxon>environmental samples</taxon>
    </lineage>
</organism>
<dbReference type="EMBL" id="GU260711">
    <property type="protein sequence ID" value="ADC36079.1"/>
    <property type="molecule type" value="Genomic_DNA"/>
</dbReference>
<name>E3T6Y5_9BACT</name>
<dbReference type="AlphaFoldDB" id="E3T6Y5"/>
<sequence length="168" mass="18589">MRRNFFLLAAIAVVVLGLSLSAAAQRKAKLGRVCGDPAVACKGRENFQAWDLPFDTGKNFVIANSEWFYGIVLKSKKMKDWGDCEKPMFGETERLATQDMFPGRQVFTLNCVESGSNYYTGVNEQTAFIGVYAGRTLAEANAFLKTVQATNKFPGIRVRRMQVGINGT</sequence>
<feature type="chain" id="PRO_5003182240" evidence="1">
    <location>
        <begin position="25"/>
        <end position="168"/>
    </location>
</feature>
<proteinExistence type="predicted"/>
<reference evidence="2" key="2">
    <citation type="journal article" date="2010" name="Appl. Environ. Microbiol.">
        <title>Comparative analysis of acidobacterial genomic fragments from terrestrial and aquatic metagenomic libraries, with emphasis on acidobacteria subdivision 6.</title>
        <authorList>
            <person name="Kielak A.M."/>
            <person name="van Veen J.A."/>
            <person name="Kowalchuk G.A."/>
        </authorList>
    </citation>
    <scope>NUCLEOTIDE SEQUENCE</scope>
</reference>
<protein>
    <submittedName>
        <fullName evidence="2">Uncharacterized protein</fullName>
    </submittedName>
</protein>
<reference evidence="2" key="1">
    <citation type="submission" date="2009-12" db="EMBL/GenBank/DDBJ databases">
        <authorList>
            <person name="Kielak A."/>
            <person name="van Veen J.A."/>
            <person name="Kowalchuk G.A."/>
        </authorList>
    </citation>
    <scope>NUCLEOTIDE SEQUENCE</scope>
</reference>
<keyword evidence="1" id="KW-0732">Signal</keyword>
<evidence type="ECO:0000313" key="2">
    <source>
        <dbReference type="EMBL" id="ADC36079.1"/>
    </source>
</evidence>
<evidence type="ECO:0000256" key="1">
    <source>
        <dbReference type="SAM" id="SignalP"/>
    </source>
</evidence>